<dbReference type="InterPro" id="IPR005821">
    <property type="entry name" value="Ion_trans_dom"/>
</dbReference>
<feature type="transmembrane region" description="Helical" evidence="8">
    <location>
        <begin position="456"/>
        <end position="473"/>
    </location>
</feature>
<evidence type="ECO:0000259" key="9">
    <source>
        <dbReference type="Pfam" id="PF00520"/>
    </source>
</evidence>
<gene>
    <name evidence="10" type="ORF">RhiirA4_451568</name>
</gene>
<feature type="transmembrane region" description="Helical" evidence="8">
    <location>
        <begin position="877"/>
        <end position="895"/>
    </location>
</feature>
<organism evidence="10 11">
    <name type="scientific">Rhizophagus irregularis</name>
    <dbReference type="NCBI Taxonomy" id="588596"/>
    <lineage>
        <taxon>Eukaryota</taxon>
        <taxon>Fungi</taxon>
        <taxon>Fungi incertae sedis</taxon>
        <taxon>Mucoromycota</taxon>
        <taxon>Glomeromycotina</taxon>
        <taxon>Glomeromycetes</taxon>
        <taxon>Glomerales</taxon>
        <taxon>Glomeraceae</taxon>
        <taxon>Rhizophagus</taxon>
    </lineage>
</organism>
<feature type="domain" description="Ion transport" evidence="9">
    <location>
        <begin position="792"/>
        <end position="1047"/>
    </location>
</feature>
<feature type="region of interest" description="Disordered" evidence="7">
    <location>
        <begin position="670"/>
        <end position="706"/>
    </location>
</feature>
<feature type="transmembrane region" description="Helical" evidence="8">
    <location>
        <begin position="915"/>
        <end position="937"/>
    </location>
</feature>
<dbReference type="InterPro" id="IPR003915">
    <property type="entry name" value="PKD_2"/>
</dbReference>
<evidence type="ECO:0000313" key="11">
    <source>
        <dbReference type="Proteomes" id="UP000234323"/>
    </source>
</evidence>
<dbReference type="InterPro" id="IPR024862">
    <property type="entry name" value="TRPV"/>
</dbReference>
<evidence type="ECO:0000256" key="6">
    <source>
        <dbReference type="SAM" id="Coils"/>
    </source>
</evidence>
<keyword evidence="11" id="KW-1185">Reference proteome</keyword>
<dbReference type="PANTHER" id="PTHR10582:SF2">
    <property type="entry name" value="INACTIVE"/>
    <property type="match status" value="1"/>
</dbReference>
<dbReference type="VEuPathDB" id="FungiDB:RhiirFUN_000904"/>
<keyword evidence="2 8" id="KW-0812">Transmembrane</keyword>
<protein>
    <recommendedName>
        <fullName evidence="9">Ion transport domain-containing protein</fullName>
    </recommendedName>
</protein>
<keyword evidence="3" id="KW-0677">Repeat</keyword>
<feature type="region of interest" description="Disordered" evidence="7">
    <location>
        <begin position="1"/>
        <end position="40"/>
    </location>
</feature>
<dbReference type="Proteomes" id="UP000234323">
    <property type="component" value="Unassembled WGS sequence"/>
</dbReference>
<feature type="transmembrane region" description="Helical" evidence="8">
    <location>
        <begin position="846"/>
        <end position="871"/>
    </location>
</feature>
<feature type="transmembrane region" description="Helical" evidence="8">
    <location>
        <begin position="785"/>
        <end position="804"/>
    </location>
</feature>
<dbReference type="GO" id="GO:0005886">
    <property type="term" value="C:plasma membrane"/>
    <property type="evidence" value="ECO:0007669"/>
    <property type="project" value="TreeGrafter"/>
</dbReference>
<dbReference type="GO" id="GO:0005509">
    <property type="term" value="F:calcium ion binding"/>
    <property type="evidence" value="ECO:0007669"/>
    <property type="project" value="InterPro"/>
</dbReference>
<evidence type="ECO:0000313" key="10">
    <source>
        <dbReference type="EMBL" id="PKY38559.1"/>
    </source>
</evidence>
<dbReference type="AlphaFoldDB" id="A0A2I1FW00"/>
<feature type="compositionally biased region" description="Basic and acidic residues" evidence="7">
    <location>
        <begin position="17"/>
        <end position="36"/>
    </location>
</feature>
<comment type="caution">
    <text evidence="10">The sequence shown here is derived from an EMBL/GenBank/DDBJ whole genome shotgun (WGS) entry which is preliminary data.</text>
</comment>
<comment type="subcellular location">
    <subcellularLocation>
        <location evidence="1">Membrane</location>
        <topology evidence="1">Multi-pass membrane protein</topology>
    </subcellularLocation>
</comment>
<feature type="transmembrane region" description="Helical" evidence="8">
    <location>
        <begin position="1012"/>
        <end position="1040"/>
    </location>
</feature>
<evidence type="ECO:0000256" key="2">
    <source>
        <dbReference type="ARBA" id="ARBA00022692"/>
    </source>
</evidence>
<evidence type="ECO:0000256" key="4">
    <source>
        <dbReference type="ARBA" id="ARBA00022989"/>
    </source>
</evidence>
<evidence type="ECO:0000256" key="7">
    <source>
        <dbReference type="SAM" id="MobiDB-lite"/>
    </source>
</evidence>
<keyword evidence="6" id="KW-0175">Coiled coil</keyword>
<dbReference type="EMBL" id="LLXI01000031">
    <property type="protein sequence ID" value="PKY38559.1"/>
    <property type="molecule type" value="Genomic_DNA"/>
</dbReference>
<dbReference type="VEuPathDB" id="FungiDB:RhiirA1_533856"/>
<evidence type="ECO:0000256" key="5">
    <source>
        <dbReference type="ARBA" id="ARBA00023136"/>
    </source>
</evidence>
<name>A0A2I1FW00_9GLOM</name>
<dbReference type="Pfam" id="PF00520">
    <property type="entry name" value="Ion_trans"/>
    <property type="match status" value="1"/>
</dbReference>
<evidence type="ECO:0000256" key="3">
    <source>
        <dbReference type="ARBA" id="ARBA00022737"/>
    </source>
</evidence>
<proteinExistence type="predicted"/>
<feature type="coiled-coil region" evidence="6">
    <location>
        <begin position="1121"/>
        <end position="1203"/>
    </location>
</feature>
<dbReference type="Gene3D" id="1.10.287.70">
    <property type="match status" value="1"/>
</dbReference>
<dbReference type="GO" id="GO:0098703">
    <property type="term" value="P:calcium ion import across plasma membrane"/>
    <property type="evidence" value="ECO:0007669"/>
    <property type="project" value="TreeGrafter"/>
</dbReference>
<feature type="transmembrane region" description="Helical" evidence="8">
    <location>
        <begin position="816"/>
        <end position="834"/>
    </location>
</feature>
<keyword evidence="5 8" id="KW-0472">Membrane</keyword>
<sequence>MDKIEVETQNNTSASETKIDISDNTKEHGEEIEKTPSETNDYAFDETEKHRKSICRIFVSQYMDDTEYGSDDYVVTLSHKDKSVLGWSVNIEKNGPQQPDVYFKIDKVNEGKDLQGHSVQIDRIKYLQLYNSVLSKKILLLCTSYAFWLIDLNSDRTNSERFIELKRPVSSCHDEARRLGRDSIGFLPNGDLIQVSLSDRKIYKYCFKDKNIVPWKYSQINDIEIPESLYGQVKLHCPIYRTKLFLLVETRKKLILQFDLLTMNLERQFTSDIDFYWDISVIMNKNQTLLAIAGHILSMENGISIYKGDILDKLVEFITLKNNSERLLYHGIYRNKLVDPYQVYDEIEILMTQIVYRNSIYSLSTFKIIQSMLNEIIDQVEIKKVLSSNFDSIVLTDEVEIKNHGLCKIDLYNDYGSDYVRFKKEDKSQQIVPCPNILSFKLLNNQDLVIINMEGISIYTMSELIITEGIFWFRRRYFWRNNEWNNVYEKFEEYCHYHYDIKFTSSVPKFFSLSSKKDWWDRNDIVNVVIKDKLVSSKYGIEMLKIAIKERCYEVVQQIIESIQDYSENYMTIISLNLAELCDYYPDYVIKYISRTSIMLSPHCNHIGNSKNTSLHSHTNYIKESTMDNIIFKFISTLYKGLIQYLMIKEDIQTVSFIVPFPQICVYPDNSKNNDHENENNDHESHDSKNNDHENRRTEKDQKNQKNHDTCTGFLVIKLKIITILKKMITGLKIIMMMPKNNSVWNEFLYKQKSILFCNIDSSNFYNWWNFAAIIDFKWKTFGRVYYYLIWLFYTIFYVCYALASTLEQKSIPDFYFKLLFIISIIFGSIFLIFEIRHCLWNYKYYFNDIWNLFDVGAYLLPIITSIFWLINKSPPLWLTAISIILLSFKFLLFFRVFKSYGIYFAIILGVAKTVYPFLVVLFFIVLGYAQAFFIVLRSNSINDDNDPRNLATKYDFVNPDGTISNTTTIIQDPDSNTNLFNWFPTSLLAVYNLLTGDSGSLSLFTYRERSIMTILLVTFTFFTVIYLMNLFIGLLNLAIDDFNKKEEFLLQKAQIIMEIELFYLLPWQRNNKKWFPDWIYYDIPITEIRKLLNAIDNEQTVFNYPPFVSEKLRKLVVLTNDNKKQTKEELTQELKEQNNKLEKKIDRIIKYIGIEQDSEEDKKKKQDNKLEKQIKQTKEELTRELKEKMDKVEQKMESIMESLSKIK</sequence>
<feature type="compositionally biased region" description="Polar residues" evidence="7">
    <location>
        <begin position="7"/>
        <end position="16"/>
    </location>
</feature>
<evidence type="ECO:0000256" key="1">
    <source>
        <dbReference type="ARBA" id="ARBA00004141"/>
    </source>
</evidence>
<feature type="compositionally biased region" description="Basic and acidic residues" evidence="7">
    <location>
        <begin position="672"/>
        <end position="706"/>
    </location>
</feature>
<dbReference type="PRINTS" id="PR01433">
    <property type="entry name" value="POLYCYSTIN2"/>
</dbReference>
<dbReference type="VEuPathDB" id="FungiDB:FUN_020276"/>
<dbReference type="GO" id="GO:0005216">
    <property type="term" value="F:monoatomic ion channel activity"/>
    <property type="evidence" value="ECO:0007669"/>
    <property type="project" value="InterPro"/>
</dbReference>
<dbReference type="PANTHER" id="PTHR10582">
    <property type="entry name" value="TRANSIENT RECEPTOR POTENTIAL ION CHANNEL PROTEIN"/>
    <property type="match status" value="1"/>
</dbReference>
<accession>A0A2I1FW00</accession>
<reference evidence="10 11" key="1">
    <citation type="submission" date="2015-10" db="EMBL/GenBank/DDBJ databases">
        <title>Genome analyses suggest a sexual origin of heterokaryosis in a supposedly ancient asexual fungus.</title>
        <authorList>
            <person name="Ropars J."/>
            <person name="Sedzielewska K."/>
            <person name="Noel J."/>
            <person name="Charron P."/>
            <person name="Farinelli L."/>
            <person name="Marton T."/>
            <person name="Kruger M."/>
            <person name="Pelin A."/>
            <person name="Brachmann A."/>
            <person name="Corradi N."/>
        </authorList>
    </citation>
    <scope>NUCLEOTIDE SEQUENCE [LARGE SCALE GENOMIC DNA]</scope>
    <source>
        <strain evidence="10 11">A4</strain>
    </source>
</reference>
<keyword evidence="4 8" id="KW-1133">Transmembrane helix</keyword>
<evidence type="ECO:0000256" key="8">
    <source>
        <dbReference type="SAM" id="Phobius"/>
    </source>
</evidence>